<proteinExistence type="predicted"/>
<sequence length="67" mass="7961">TCFIFKKLAFKRIVIYLSVNSNSINIQSRWSKNPRNFKSVKIVGIYDQTFLRGKYCLMDFLPKQQPQ</sequence>
<dbReference type="AlphaFoldDB" id="A0AAD8AH70"/>
<evidence type="ECO:0000313" key="2">
    <source>
        <dbReference type="Proteomes" id="UP001233999"/>
    </source>
</evidence>
<protein>
    <submittedName>
        <fullName evidence="1">Uncharacterized protein</fullName>
    </submittedName>
</protein>
<evidence type="ECO:0000313" key="1">
    <source>
        <dbReference type="EMBL" id="KAJ9598022.1"/>
    </source>
</evidence>
<reference evidence="1" key="1">
    <citation type="journal article" date="2023" name="IScience">
        <title>Live-bearing cockroach genome reveals convergent evolutionary mechanisms linked to viviparity in insects and beyond.</title>
        <authorList>
            <person name="Fouks B."/>
            <person name="Harrison M.C."/>
            <person name="Mikhailova A.A."/>
            <person name="Marchal E."/>
            <person name="English S."/>
            <person name="Carruthers M."/>
            <person name="Jennings E.C."/>
            <person name="Chiamaka E.L."/>
            <person name="Frigard R.A."/>
            <person name="Pippel M."/>
            <person name="Attardo G.M."/>
            <person name="Benoit J.B."/>
            <person name="Bornberg-Bauer E."/>
            <person name="Tobe S.S."/>
        </authorList>
    </citation>
    <scope>NUCLEOTIDE SEQUENCE</scope>
    <source>
        <strain evidence="1">Stay&amp;Tobe</strain>
    </source>
</reference>
<comment type="caution">
    <text evidence="1">The sequence shown here is derived from an EMBL/GenBank/DDBJ whole genome shotgun (WGS) entry which is preliminary data.</text>
</comment>
<accession>A0AAD8AH70</accession>
<keyword evidence="2" id="KW-1185">Reference proteome</keyword>
<feature type="non-terminal residue" evidence="1">
    <location>
        <position position="67"/>
    </location>
</feature>
<gene>
    <name evidence="1" type="ORF">L9F63_026872</name>
</gene>
<reference evidence="1" key="2">
    <citation type="submission" date="2023-05" db="EMBL/GenBank/DDBJ databases">
        <authorList>
            <person name="Fouks B."/>
        </authorList>
    </citation>
    <scope>NUCLEOTIDE SEQUENCE</scope>
    <source>
        <strain evidence="1">Stay&amp;Tobe</strain>
        <tissue evidence="1">Testes</tissue>
    </source>
</reference>
<dbReference type="EMBL" id="JASPKZ010001484">
    <property type="protein sequence ID" value="KAJ9598022.1"/>
    <property type="molecule type" value="Genomic_DNA"/>
</dbReference>
<organism evidence="1 2">
    <name type="scientific">Diploptera punctata</name>
    <name type="common">Pacific beetle cockroach</name>
    <dbReference type="NCBI Taxonomy" id="6984"/>
    <lineage>
        <taxon>Eukaryota</taxon>
        <taxon>Metazoa</taxon>
        <taxon>Ecdysozoa</taxon>
        <taxon>Arthropoda</taxon>
        <taxon>Hexapoda</taxon>
        <taxon>Insecta</taxon>
        <taxon>Pterygota</taxon>
        <taxon>Neoptera</taxon>
        <taxon>Polyneoptera</taxon>
        <taxon>Dictyoptera</taxon>
        <taxon>Blattodea</taxon>
        <taxon>Blaberoidea</taxon>
        <taxon>Blaberidae</taxon>
        <taxon>Diplopterinae</taxon>
        <taxon>Diploptera</taxon>
    </lineage>
</organism>
<dbReference type="Proteomes" id="UP001233999">
    <property type="component" value="Unassembled WGS sequence"/>
</dbReference>
<feature type="non-terminal residue" evidence="1">
    <location>
        <position position="1"/>
    </location>
</feature>
<name>A0AAD8AH70_DIPPU</name>